<reference evidence="2 3" key="1">
    <citation type="submission" date="2018-02" db="EMBL/GenBank/DDBJ databases">
        <title>The genomes of Aspergillus section Nigri reveals drivers in fungal speciation.</title>
        <authorList>
            <consortium name="DOE Joint Genome Institute"/>
            <person name="Vesth T.C."/>
            <person name="Nybo J."/>
            <person name="Theobald S."/>
            <person name="Brandl J."/>
            <person name="Frisvad J.C."/>
            <person name="Nielsen K.F."/>
            <person name="Lyhne E.K."/>
            <person name="Kogle M.E."/>
            <person name="Kuo A."/>
            <person name="Riley R."/>
            <person name="Clum A."/>
            <person name="Nolan M."/>
            <person name="Lipzen A."/>
            <person name="Salamov A."/>
            <person name="Henrissat B."/>
            <person name="Wiebenga A."/>
            <person name="De vries R.P."/>
            <person name="Grigoriev I.V."/>
            <person name="Mortensen U.H."/>
            <person name="Andersen M.R."/>
            <person name="Baker S.E."/>
        </authorList>
    </citation>
    <scope>NUCLEOTIDE SEQUENCE [LARGE SCALE GENOMIC DNA]</scope>
    <source>
        <strain evidence="2 3">CBS 707.79</strain>
    </source>
</reference>
<evidence type="ECO:0000313" key="3">
    <source>
        <dbReference type="Proteomes" id="UP000247810"/>
    </source>
</evidence>
<dbReference type="EMBL" id="KZ825945">
    <property type="protein sequence ID" value="PYH91452.1"/>
    <property type="molecule type" value="Genomic_DNA"/>
</dbReference>
<dbReference type="AlphaFoldDB" id="A0A319EKF8"/>
<feature type="compositionally biased region" description="Basic and acidic residues" evidence="1">
    <location>
        <begin position="42"/>
        <end position="59"/>
    </location>
</feature>
<evidence type="ECO:0000313" key="2">
    <source>
        <dbReference type="EMBL" id="PYH91452.1"/>
    </source>
</evidence>
<gene>
    <name evidence="2" type="ORF">BO71DRAFT_443193</name>
</gene>
<feature type="compositionally biased region" description="Low complexity" evidence="1">
    <location>
        <begin position="72"/>
        <end position="91"/>
    </location>
</feature>
<sequence>MRRMQRREEEEEEAERRSGRRKRTTAEPGPMRIIAASGGRAAEARRAVIGREEENKTDKTSGGLSVGMLPLSRFGRPSPASRRPGPSPTPRFAIRAASASARAPLRPPCVCLHSFDSSGSGDSPRYYCVSERRVRPLFSRHIRPQPDPAAAIITLRSRLDAITMPISSRTAY</sequence>
<accession>A0A319EKF8</accession>
<feature type="region of interest" description="Disordered" evidence="1">
    <location>
        <begin position="1"/>
        <end position="91"/>
    </location>
</feature>
<name>A0A319EKF8_9EURO</name>
<organism evidence="2 3">
    <name type="scientific">Aspergillus ellipticus CBS 707.79</name>
    <dbReference type="NCBI Taxonomy" id="1448320"/>
    <lineage>
        <taxon>Eukaryota</taxon>
        <taxon>Fungi</taxon>
        <taxon>Dikarya</taxon>
        <taxon>Ascomycota</taxon>
        <taxon>Pezizomycotina</taxon>
        <taxon>Eurotiomycetes</taxon>
        <taxon>Eurotiomycetidae</taxon>
        <taxon>Eurotiales</taxon>
        <taxon>Aspergillaceae</taxon>
        <taxon>Aspergillus</taxon>
        <taxon>Aspergillus subgen. Circumdati</taxon>
    </lineage>
</organism>
<evidence type="ECO:0000256" key="1">
    <source>
        <dbReference type="SAM" id="MobiDB-lite"/>
    </source>
</evidence>
<dbReference type="VEuPathDB" id="FungiDB:BO71DRAFT_443193"/>
<dbReference type="Proteomes" id="UP000247810">
    <property type="component" value="Unassembled WGS sequence"/>
</dbReference>
<proteinExistence type="predicted"/>
<keyword evidence="3" id="KW-1185">Reference proteome</keyword>
<protein>
    <submittedName>
        <fullName evidence="2">Uncharacterized protein</fullName>
    </submittedName>
</protein>
<feature type="compositionally biased region" description="Low complexity" evidence="1">
    <location>
        <begin position="32"/>
        <end position="41"/>
    </location>
</feature>